<dbReference type="GO" id="GO:0016272">
    <property type="term" value="C:prefoldin complex"/>
    <property type="evidence" value="ECO:0007669"/>
    <property type="project" value="InterPro"/>
</dbReference>
<dbReference type="EMBL" id="SWFS01000227">
    <property type="protein sequence ID" value="KAA8913443.1"/>
    <property type="molecule type" value="Genomic_DNA"/>
</dbReference>
<dbReference type="InterPro" id="IPR009053">
    <property type="entry name" value="Prefoldin"/>
</dbReference>
<dbReference type="GO" id="GO:0051082">
    <property type="term" value="F:unfolded protein binding"/>
    <property type="evidence" value="ECO:0007669"/>
    <property type="project" value="InterPro"/>
</dbReference>
<dbReference type="GO" id="GO:0006457">
    <property type="term" value="P:protein folding"/>
    <property type="evidence" value="ECO:0007669"/>
    <property type="project" value="InterPro"/>
</dbReference>
<keyword evidence="4" id="KW-1185">Reference proteome</keyword>
<dbReference type="FunFam" id="1.10.287.370:FF:000004">
    <property type="entry name" value="Probable prefoldin subunit 5"/>
    <property type="match status" value="1"/>
</dbReference>
<protein>
    <recommendedName>
        <fullName evidence="5">Prefoldin subunit 5</fullName>
    </recommendedName>
</protein>
<dbReference type="Proteomes" id="UP000761534">
    <property type="component" value="Unassembled WGS sequence"/>
</dbReference>
<dbReference type="GO" id="GO:1990114">
    <property type="term" value="P:RNA polymerase II core complex assembly"/>
    <property type="evidence" value="ECO:0007669"/>
    <property type="project" value="TreeGrafter"/>
</dbReference>
<dbReference type="PANTHER" id="PTHR12674">
    <property type="entry name" value="PREFOLDIN SUBUNIT 5"/>
    <property type="match status" value="1"/>
</dbReference>
<accession>A0A642VAQ4</accession>
<dbReference type="PANTHER" id="PTHR12674:SF2">
    <property type="entry name" value="PREFOLDIN SUBUNIT 5"/>
    <property type="match status" value="1"/>
</dbReference>
<dbReference type="GO" id="GO:1990113">
    <property type="term" value="P:RNA polymerase I assembly"/>
    <property type="evidence" value="ECO:0007669"/>
    <property type="project" value="TreeGrafter"/>
</dbReference>
<evidence type="ECO:0000313" key="3">
    <source>
        <dbReference type="EMBL" id="KAA8913443.1"/>
    </source>
</evidence>
<comment type="caution">
    <text evidence="3">The sequence shown here is derived from an EMBL/GenBank/DDBJ whole genome shotgun (WGS) entry which is preliminary data.</text>
</comment>
<reference evidence="3" key="1">
    <citation type="journal article" date="2019" name="G3 (Bethesda)">
        <title>Genome Assemblies of Two Rare Opportunistic Yeast Pathogens: Diutina rugosa (syn. Candida rugosa) and Trichomonascus ciferrii (syn. Candida ciferrii).</title>
        <authorList>
            <person name="Mixao V."/>
            <person name="Saus E."/>
            <person name="Hansen A.P."/>
            <person name="Lass-Florl C."/>
            <person name="Gabaldon T."/>
        </authorList>
    </citation>
    <scope>NUCLEOTIDE SEQUENCE</scope>
    <source>
        <strain evidence="3">CBS 4856</strain>
    </source>
</reference>
<name>A0A642VAQ4_9ASCO</name>
<dbReference type="NCBIfam" id="TIGR00293">
    <property type="entry name" value="prefoldin subunit alpha"/>
    <property type="match status" value="1"/>
</dbReference>
<evidence type="ECO:0000313" key="4">
    <source>
        <dbReference type="Proteomes" id="UP000761534"/>
    </source>
</evidence>
<evidence type="ECO:0000256" key="2">
    <source>
        <dbReference type="ARBA" id="ARBA00023186"/>
    </source>
</evidence>
<dbReference type="Pfam" id="PF02996">
    <property type="entry name" value="Prefoldin"/>
    <property type="match status" value="1"/>
</dbReference>
<proteinExistence type="inferred from homology"/>
<dbReference type="InterPro" id="IPR004127">
    <property type="entry name" value="Prefoldin_subunit_alpha"/>
</dbReference>
<dbReference type="AlphaFoldDB" id="A0A642VAQ4"/>
<evidence type="ECO:0008006" key="5">
    <source>
        <dbReference type="Google" id="ProtNLM"/>
    </source>
</evidence>
<dbReference type="OrthoDB" id="10267474at2759"/>
<gene>
    <name evidence="3" type="ORF">TRICI_003203</name>
</gene>
<dbReference type="Gene3D" id="1.10.287.370">
    <property type="match status" value="1"/>
</dbReference>
<dbReference type="SUPFAM" id="SSF46579">
    <property type="entry name" value="Prefoldin"/>
    <property type="match status" value="1"/>
</dbReference>
<dbReference type="GO" id="GO:1990115">
    <property type="term" value="P:RNA polymerase III assembly"/>
    <property type="evidence" value="ECO:0007669"/>
    <property type="project" value="TreeGrafter"/>
</dbReference>
<dbReference type="VEuPathDB" id="FungiDB:TRICI_003203"/>
<evidence type="ECO:0000256" key="1">
    <source>
        <dbReference type="ARBA" id="ARBA00010048"/>
    </source>
</evidence>
<sequence>MEVKQQLEQELDHLAESFQKLRQAQAKFRDCSETVKKASKAQNEDKSMLVPLTSSLYVPGKMTDVTTFMVDVGTGYYVEKQADDAIKFFDKKVATLTKNLTDLEGVVNSKTGNLRAVEDTLKRKVAEQQQQQQQAPATASA</sequence>
<dbReference type="InterPro" id="IPR011599">
    <property type="entry name" value="PFD_alpha_archaea"/>
</dbReference>
<dbReference type="GO" id="GO:0005737">
    <property type="term" value="C:cytoplasm"/>
    <property type="evidence" value="ECO:0007669"/>
    <property type="project" value="TreeGrafter"/>
</dbReference>
<organism evidence="3 4">
    <name type="scientific">Trichomonascus ciferrii</name>
    <dbReference type="NCBI Taxonomy" id="44093"/>
    <lineage>
        <taxon>Eukaryota</taxon>
        <taxon>Fungi</taxon>
        <taxon>Dikarya</taxon>
        <taxon>Ascomycota</taxon>
        <taxon>Saccharomycotina</taxon>
        <taxon>Dipodascomycetes</taxon>
        <taxon>Dipodascales</taxon>
        <taxon>Trichomonascaceae</taxon>
        <taxon>Trichomonascus</taxon>
        <taxon>Trichomonascus ciferrii complex</taxon>
    </lineage>
</organism>
<keyword evidence="2" id="KW-0143">Chaperone</keyword>
<comment type="similarity">
    <text evidence="1">Belongs to the prefoldin subunit alpha family.</text>
</comment>
<dbReference type="CDD" id="cd23157">
    <property type="entry name" value="Prefoldin_5"/>
    <property type="match status" value="1"/>
</dbReference>